<evidence type="ECO:0000259" key="7">
    <source>
        <dbReference type="Pfam" id="PF04542"/>
    </source>
</evidence>
<evidence type="ECO:0000256" key="5">
    <source>
        <dbReference type="ARBA" id="ARBA00023163"/>
    </source>
</evidence>
<dbReference type="InterPro" id="IPR000838">
    <property type="entry name" value="RNA_pol_sigma70_ECF_CS"/>
</dbReference>
<dbReference type="Proteomes" id="UP000737402">
    <property type="component" value="Unassembled WGS sequence"/>
</dbReference>
<dbReference type="EMBL" id="JAFBED010000006">
    <property type="protein sequence ID" value="MBM7621187.1"/>
    <property type="molecule type" value="Genomic_DNA"/>
</dbReference>
<proteinExistence type="inferred from homology"/>
<name>A0ABS2P2M6_9BACI</name>
<dbReference type="InterPro" id="IPR014284">
    <property type="entry name" value="RNA_pol_sigma-70_dom"/>
</dbReference>
<dbReference type="RefSeq" id="WP_204417919.1">
    <property type="nucleotide sequence ID" value="NZ_JAFBED010000006.1"/>
</dbReference>
<comment type="similarity">
    <text evidence="1 6">Belongs to the sigma-70 factor family. ECF subfamily.</text>
</comment>
<sequence>MERNEQIQNWYREYADGIYQYLIYYTGNKDVEDLVQEVFIRAIQSFHTFRGISSPKTWLYSIARHAAMDRARKKRYKWLQLEFLHSMKSSEKTPEEILHASEEIKDLYDSLKKLKASYREVLILRGIKDFTVSETAEILNWSEPKVSLTCYRAIHALKEIHQYKERR</sequence>
<dbReference type="NCBIfam" id="TIGR02937">
    <property type="entry name" value="sigma70-ECF"/>
    <property type="match status" value="1"/>
</dbReference>
<evidence type="ECO:0000256" key="4">
    <source>
        <dbReference type="ARBA" id="ARBA00023125"/>
    </source>
</evidence>
<evidence type="ECO:0000256" key="3">
    <source>
        <dbReference type="ARBA" id="ARBA00023082"/>
    </source>
</evidence>
<dbReference type="InterPro" id="IPR013324">
    <property type="entry name" value="RNA_pol_sigma_r3/r4-like"/>
</dbReference>
<dbReference type="Pfam" id="PF08281">
    <property type="entry name" value="Sigma70_r4_2"/>
    <property type="match status" value="1"/>
</dbReference>
<feature type="domain" description="RNA polymerase sigma-70 region 2" evidence="7">
    <location>
        <begin position="11"/>
        <end position="75"/>
    </location>
</feature>
<dbReference type="InterPro" id="IPR036388">
    <property type="entry name" value="WH-like_DNA-bd_sf"/>
</dbReference>
<dbReference type="PANTHER" id="PTHR43133:SF60">
    <property type="entry name" value="RNA POLYMERASE SIGMA FACTOR SIGV"/>
    <property type="match status" value="1"/>
</dbReference>
<dbReference type="InterPro" id="IPR007627">
    <property type="entry name" value="RNA_pol_sigma70_r2"/>
</dbReference>
<feature type="domain" description="RNA polymerase sigma factor 70 region 4 type 2" evidence="8">
    <location>
        <begin position="106"/>
        <end position="153"/>
    </location>
</feature>
<dbReference type="PANTHER" id="PTHR43133">
    <property type="entry name" value="RNA POLYMERASE ECF-TYPE SIGMA FACTO"/>
    <property type="match status" value="1"/>
</dbReference>
<evidence type="ECO:0000313" key="9">
    <source>
        <dbReference type="EMBL" id="MBM7621187.1"/>
    </source>
</evidence>
<keyword evidence="5 6" id="KW-0804">Transcription</keyword>
<dbReference type="Gene3D" id="1.10.1740.10">
    <property type="match status" value="1"/>
</dbReference>
<dbReference type="InterPro" id="IPR013249">
    <property type="entry name" value="RNA_pol_sigma70_r4_t2"/>
</dbReference>
<dbReference type="SUPFAM" id="SSF88659">
    <property type="entry name" value="Sigma3 and sigma4 domains of RNA polymerase sigma factors"/>
    <property type="match status" value="1"/>
</dbReference>
<keyword evidence="4 6" id="KW-0238">DNA-binding</keyword>
<dbReference type="InterPro" id="IPR039425">
    <property type="entry name" value="RNA_pol_sigma-70-like"/>
</dbReference>
<evidence type="ECO:0000256" key="1">
    <source>
        <dbReference type="ARBA" id="ARBA00010641"/>
    </source>
</evidence>
<dbReference type="PROSITE" id="PS01063">
    <property type="entry name" value="SIGMA70_ECF"/>
    <property type="match status" value="1"/>
</dbReference>
<dbReference type="InterPro" id="IPR013325">
    <property type="entry name" value="RNA_pol_sigma_r2"/>
</dbReference>
<organism evidence="9 10">
    <name type="scientific">Sutcliffiella tianshenii</name>
    <dbReference type="NCBI Taxonomy" id="1463404"/>
    <lineage>
        <taxon>Bacteria</taxon>
        <taxon>Bacillati</taxon>
        <taxon>Bacillota</taxon>
        <taxon>Bacilli</taxon>
        <taxon>Bacillales</taxon>
        <taxon>Bacillaceae</taxon>
        <taxon>Sutcliffiella</taxon>
    </lineage>
</organism>
<protein>
    <recommendedName>
        <fullName evidence="6">RNA polymerase sigma factor</fullName>
    </recommendedName>
</protein>
<evidence type="ECO:0000259" key="8">
    <source>
        <dbReference type="Pfam" id="PF08281"/>
    </source>
</evidence>
<dbReference type="Gene3D" id="1.10.10.10">
    <property type="entry name" value="Winged helix-like DNA-binding domain superfamily/Winged helix DNA-binding domain"/>
    <property type="match status" value="1"/>
</dbReference>
<evidence type="ECO:0000256" key="2">
    <source>
        <dbReference type="ARBA" id="ARBA00023015"/>
    </source>
</evidence>
<gene>
    <name evidence="9" type="ORF">JOC95_003060</name>
</gene>
<keyword evidence="3 6" id="KW-0731">Sigma factor</keyword>
<keyword evidence="10" id="KW-1185">Reference proteome</keyword>
<reference evidence="9 10" key="1">
    <citation type="submission" date="2021-01" db="EMBL/GenBank/DDBJ databases">
        <title>Genomic Encyclopedia of Type Strains, Phase IV (KMG-IV): sequencing the most valuable type-strain genomes for metagenomic binning, comparative biology and taxonomic classification.</title>
        <authorList>
            <person name="Goeker M."/>
        </authorList>
    </citation>
    <scope>NUCLEOTIDE SEQUENCE [LARGE SCALE GENOMIC DNA]</scope>
    <source>
        <strain evidence="9 10">DSM 25879</strain>
    </source>
</reference>
<comment type="caution">
    <text evidence="9">The sequence shown here is derived from an EMBL/GenBank/DDBJ whole genome shotgun (WGS) entry which is preliminary data.</text>
</comment>
<accession>A0ABS2P2M6</accession>
<keyword evidence="2 6" id="KW-0805">Transcription regulation</keyword>
<dbReference type="SUPFAM" id="SSF88946">
    <property type="entry name" value="Sigma2 domain of RNA polymerase sigma factors"/>
    <property type="match status" value="1"/>
</dbReference>
<evidence type="ECO:0000313" key="10">
    <source>
        <dbReference type="Proteomes" id="UP000737402"/>
    </source>
</evidence>
<dbReference type="Pfam" id="PF04542">
    <property type="entry name" value="Sigma70_r2"/>
    <property type="match status" value="1"/>
</dbReference>
<evidence type="ECO:0000256" key="6">
    <source>
        <dbReference type="RuleBase" id="RU000716"/>
    </source>
</evidence>